<proteinExistence type="inferred from homology"/>
<dbReference type="PANTHER" id="PTHR11070:SF23">
    <property type="entry name" value="RECBCD ENZYME SUBUNIT RECB"/>
    <property type="match status" value="1"/>
</dbReference>
<gene>
    <name evidence="15 19" type="primary">recB</name>
    <name evidence="19" type="ORF">E4656_03505</name>
</gene>
<dbReference type="Proteomes" id="UP000297475">
    <property type="component" value="Unassembled WGS sequence"/>
</dbReference>
<evidence type="ECO:0000256" key="5">
    <source>
        <dbReference type="ARBA" id="ARBA00022801"/>
    </source>
</evidence>
<dbReference type="GO" id="GO:0000287">
    <property type="term" value="F:magnesium ion binding"/>
    <property type="evidence" value="ECO:0007669"/>
    <property type="project" value="UniProtKB-UniRule"/>
</dbReference>
<dbReference type="InterPro" id="IPR004586">
    <property type="entry name" value="RecB"/>
</dbReference>
<evidence type="ECO:0000256" key="15">
    <source>
        <dbReference type="HAMAP-Rule" id="MF_01485"/>
    </source>
</evidence>
<dbReference type="EMBL" id="SRMF01000001">
    <property type="protein sequence ID" value="TGG95499.1"/>
    <property type="molecule type" value="Genomic_DNA"/>
</dbReference>
<comment type="domain">
    <text evidence="15">The N-terminal DNA-binding domain is a ssDNA-dependent ATPase and has ATP-dependent 3'-5' helicase function. This domain interacts with RecC.</text>
</comment>
<keyword evidence="6 15" id="KW-0347">Helicase</keyword>
<dbReference type="GO" id="GO:0000724">
    <property type="term" value="P:double-strand break repair via homologous recombination"/>
    <property type="evidence" value="ECO:0007669"/>
    <property type="project" value="UniProtKB-UniRule"/>
</dbReference>
<evidence type="ECO:0000256" key="16">
    <source>
        <dbReference type="PROSITE-ProRule" id="PRU00560"/>
    </source>
</evidence>
<dbReference type="SUPFAM" id="SSF52540">
    <property type="entry name" value="P-loop containing nucleoside triphosphate hydrolases"/>
    <property type="match status" value="1"/>
</dbReference>
<dbReference type="EC" id="5.6.2.4" evidence="15"/>
<dbReference type="GO" id="GO:0003677">
    <property type="term" value="F:DNA binding"/>
    <property type="evidence" value="ECO:0007669"/>
    <property type="project" value="UniProtKB-UniRule"/>
</dbReference>
<dbReference type="InterPro" id="IPR027417">
    <property type="entry name" value="P-loop_NTPase"/>
</dbReference>
<dbReference type="Gene3D" id="1.10.3170.10">
    <property type="entry name" value="Recbcd, chain B, domain 2"/>
    <property type="match status" value="1"/>
</dbReference>
<dbReference type="CDD" id="cd22352">
    <property type="entry name" value="RecB_C-like"/>
    <property type="match status" value="1"/>
</dbReference>
<evidence type="ECO:0000256" key="10">
    <source>
        <dbReference type="ARBA" id="ARBA00023125"/>
    </source>
</evidence>
<dbReference type="InterPro" id="IPR014017">
    <property type="entry name" value="DNA_helicase_UvrD-like_C"/>
</dbReference>
<comment type="domain">
    <text evidence="15">The C-terminal domain has nuclease activity and interacts with RecD. It interacts with RecA, facilitating its loading onto ssDNA.</text>
</comment>
<evidence type="ECO:0000256" key="2">
    <source>
        <dbReference type="ARBA" id="ARBA00022723"/>
    </source>
</evidence>
<feature type="binding site" evidence="15">
    <location>
        <position position="1015"/>
    </location>
    <ligand>
        <name>Mg(2+)</name>
        <dbReference type="ChEBI" id="CHEBI:18420"/>
    </ligand>
</feature>
<keyword evidence="4 15" id="KW-0227">DNA damage</keyword>
<evidence type="ECO:0000256" key="14">
    <source>
        <dbReference type="ARBA" id="ARBA00048988"/>
    </source>
</evidence>
<keyword evidence="20" id="KW-1185">Reference proteome</keyword>
<keyword evidence="3 15" id="KW-0547">Nucleotide-binding</keyword>
<dbReference type="GO" id="GO:0005524">
    <property type="term" value="F:ATP binding"/>
    <property type="evidence" value="ECO:0007669"/>
    <property type="project" value="UniProtKB-UniRule"/>
</dbReference>
<dbReference type="AlphaFoldDB" id="A0A4Z0WA42"/>
<keyword evidence="2 15" id="KW-0479">Metal-binding</keyword>
<evidence type="ECO:0000256" key="6">
    <source>
        <dbReference type="ARBA" id="ARBA00022806"/>
    </source>
</evidence>
<feature type="binding site" evidence="15">
    <location>
        <position position="1157"/>
    </location>
    <ligand>
        <name>Mg(2+)</name>
        <dbReference type="ChEBI" id="CHEBI:18420"/>
    </ligand>
</feature>
<evidence type="ECO:0000256" key="12">
    <source>
        <dbReference type="ARBA" id="ARBA00023235"/>
    </source>
</evidence>
<name>A0A4Z0WA42_9GAMM</name>
<evidence type="ECO:0000256" key="13">
    <source>
        <dbReference type="ARBA" id="ARBA00034617"/>
    </source>
</evidence>
<dbReference type="NCBIfam" id="TIGR00609">
    <property type="entry name" value="recB"/>
    <property type="match status" value="1"/>
</dbReference>
<comment type="cofactor">
    <cofactor evidence="15">
        <name>Mg(2+)</name>
        <dbReference type="ChEBI" id="CHEBI:18420"/>
    </cofactor>
    <text evidence="15">Binds 1 Mg(2+) ion per subunit.</text>
</comment>
<evidence type="ECO:0000313" key="20">
    <source>
        <dbReference type="Proteomes" id="UP000297475"/>
    </source>
</evidence>
<evidence type="ECO:0000256" key="9">
    <source>
        <dbReference type="ARBA" id="ARBA00022842"/>
    </source>
</evidence>
<dbReference type="PROSITE" id="PS51217">
    <property type="entry name" value="UVRD_HELICASE_CTER"/>
    <property type="match status" value="1"/>
</dbReference>
<dbReference type="GO" id="GO:0043138">
    <property type="term" value="F:3'-5' DNA helicase activity"/>
    <property type="evidence" value="ECO:0007669"/>
    <property type="project" value="UniProtKB-UniRule"/>
</dbReference>
<dbReference type="Pfam" id="PF13361">
    <property type="entry name" value="UvrD_C"/>
    <property type="match status" value="2"/>
</dbReference>
<comment type="caution">
    <text evidence="19">The sequence shown here is derived from an EMBL/GenBank/DDBJ whole genome shotgun (WGS) entry which is preliminary data.</text>
</comment>
<evidence type="ECO:0000313" key="19">
    <source>
        <dbReference type="EMBL" id="TGG95499.1"/>
    </source>
</evidence>
<dbReference type="GO" id="GO:0005829">
    <property type="term" value="C:cytosol"/>
    <property type="evidence" value="ECO:0007669"/>
    <property type="project" value="TreeGrafter"/>
</dbReference>
<dbReference type="RefSeq" id="WP_135481217.1">
    <property type="nucleotide sequence ID" value="NZ_SRMF01000001.1"/>
</dbReference>
<evidence type="ECO:0000256" key="11">
    <source>
        <dbReference type="ARBA" id="ARBA00023204"/>
    </source>
</evidence>
<comment type="function">
    <text evidence="15">A helicase/nuclease that prepares dsDNA breaks (DSB) for recombinational DNA repair. Binds to DSBs and unwinds DNA via a highly rapid and processive ATP-dependent bidirectional helicase activity. Unwinds dsDNA until it encounters a Chi (crossover hotspot instigator) sequence from the 3' direction. Cuts ssDNA a few nucleotides 3' to the Chi site. The properties and activities of the enzyme are changed at Chi. The Chi-altered holoenzyme produces a long 3'-ssDNA overhang and facilitates RecA-binding to the ssDNA for homologous DNA recombination and repair. Holoenzyme degrades any linearized DNA that is unable to undergo homologous recombination. In the holoenzyme this subunit contributes ATPase, 3'-5' helicase, exonuclease activity and loads RecA onto ssDNA.</text>
</comment>
<dbReference type="OrthoDB" id="9810135at2"/>
<comment type="catalytic activity">
    <reaction evidence="14 15">
        <text>ATP + H2O = ADP + phosphate + H(+)</text>
        <dbReference type="Rhea" id="RHEA:13065"/>
        <dbReference type="ChEBI" id="CHEBI:15377"/>
        <dbReference type="ChEBI" id="CHEBI:15378"/>
        <dbReference type="ChEBI" id="CHEBI:30616"/>
        <dbReference type="ChEBI" id="CHEBI:43474"/>
        <dbReference type="ChEBI" id="CHEBI:456216"/>
        <dbReference type="EC" id="5.6.2.4"/>
    </reaction>
</comment>
<dbReference type="GO" id="GO:0016887">
    <property type="term" value="F:ATP hydrolysis activity"/>
    <property type="evidence" value="ECO:0007669"/>
    <property type="project" value="RHEA"/>
</dbReference>
<comment type="catalytic activity">
    <reaction evidence="13 15">
        <text>Couples ATP hydrolysis with the unwinding of duplex DNA by translocating in the 3'-5' direction.</text>
        <dbReference type="EC" id="5.6.2.4"/>
    </reaction>
</comment>
<feature type="binding site" evidence="16">
    <location>
        <begin position="20"/>
        <end position="27"/>
    </location>
    <ligand>
        <name>ATP</name>
        <dbReference type="ChEBI" id="CHEBI:30616"/>
    </ligand>
</feature>
<sequence length="1262" mass="142261">MSQTLHIPSFPLHGSRLIEASAGTGKTFTIALLYARLILQHGGANAFARSLTPPDILVITFTEAATEELKDRIRQRLVEAADCFLVDPASVDSSRVPSDPLLALRHEHDPADWPRCARLLQLAAEWMDEAAISTIHGWCYRMLREHAFDTGNLFRQTLLENDHDLLQAVVEDYWRIHFYPLNPLLADIVTEALQHPEALARRLRGLLGVSQPPLLYEGQLVEPPADLGALFAELEDWKRKQQVLEAEARRLWRQDAEQLEALLLDWQPKLLKNDYDPSKGPSLAERLAQLQAWADGGPSPAWLAKFASGRFKVKQAQVGTEPEHAAFQAIARLIDHDEQQPGQDSGSDLDTLLLAHARDWVAARLHQTLQRRAEIGFNDMLRLLDEALQQDETGALARRLRSRYPVALVDEFQDTDPLQYRILNAIYEPADNASDRALIMIGDPKQAIYSFRGADIGTYLDARRATAGRHYTLGRNFRSSEAMVTAVNRLFETGEQWHQGAFHYRTADDDPLPFQPVEAQGTQAQLQLQGQTVQPLNIWLQPPDSENDKTGAQWLSRQAYQRQMAESTAATLVQWLNDDQSGFDTPDGWQRLRPADIAILVRSGNEADIVRQALSRRQLPSVYLSDRASVFDTREARDLLHWLQACAEPGDERLLRTALATDSLQWSLAELDRLNHDELLREEQNQRFRDYARRWRTQGVLAMVHRLLHDHDLPARLLRQDDGERRLTNLLHLAEWLQQASARVDGEQSLLRLFSEQIKDPRSAGDEQILRLESDADLIKVVTIHKSKGLEYPLVMLPFAGTWRQVDGRTPMVSVPWLDGTALEIAGSKQAPDAWTQADAERLREDLRLLYVALTRARHGVWMGVGALNRGSARKSLLHESALGYLLGGGDELDPAALAQALNKLSHNTIAITPPPEPGSDSWQAAAPMPWQAARRVQRARLEPWWVASYSALSSELGSAEAVAEPEIALDELQREEWQALTDNDYQVVPAVPASSRLSGLHRFPRGPEPGTFLHGLLEWAAGHRLSTDQGLVQGFAAARQDDTARRLLIERRCQLRGWDIWVDTLDAWLVALLEQPWTGLGADQPPRLLDIRDHQPELEFWLSTHSVSAEQIDHVVRTGLMPERPRPTLQAQHLNGLLKGFIDLVFCWQGRYYVADWKSNWLGPDAGAYSTEAMTEAVMAKRYDLQAALYTLALHRLLRVRLPDYEPAQHLGGAAYLFLRGIEAPTSGLWTCRPAETLLDQLDQLFQGHTHHPAPAQEVRP</sequence>
<keyword evidence="10 15" id="KW-0238">DNA-binding</keyword>
<dbReference type="PANTHER" id="PTHR11070">
    <property type="entry name" value="UVRD / RECB / PCRA DNA HELICASE FAMILY MEMBER"/>
    <property type="match status" value="1"/>
</dbReference>
<evidence type="ECO:0000256" key="3">
    <source>
        <dbReference type="ARBA" id="ARBA00022741"/>
    </source>
</evidence>
<evidence type="ECO:0000256" key="8">
    <source>
        <dbReference type="ARBA" id="ARBA00022840"/>
    </source>
</evidence>
<comment type="miscellaneous">
    <text evidence="15">In the RecBCD complex, RecB has a slow 3'-5' helicase, an exonuclease activity and loads RecA onto ssDNA, RecD has a fast 5'-3' helicase activity, while RecC stimulates the ATPase and processivity of the RecB helicase and contributes to recognition of the Chi site.</text>
</comment>
<dbReference type="EC" id="3.1.11.5" evidence="15"/>
<dbReference type="GO" id="GO:0008854">
    <property type="term" value="F:exodeoxyribonuclease V activity"/>
    <property type="evidence" value="ECO:0007669"/>
    <property type="project" value="UniProtKB-EC"/>
</dbReference>
<feature type="region of interest" description="Nuclease activity, interacts with RecD and RecA" evidence="15">
    <location>
        <begin position="944"/>
        <end position="1262"/>
    </location>
</feature>
<evidence type="ECO:0000256" key="7">
    <source>
        <dbReference type="ARBA" id="ARBA00022839"/>
    </source>
</evidence>
<dbReference type="PROSITE" id="PS51198">
    <property type="entry name" value="UVRD_HELICASE_ATP_BIND"/>
    <property type="match status" value="1"/>
</dbReference>
<evidence type="ECO:0000259" key="18">
    <source>
        <dbReference type="PROSITE" id="PS51217"/>
    </source>
</evidence>
<accession>A0A4Z0WA42</accession>
<organism evidence="19 20">
    <name type="scientific">Natronospirillum operosum</name>
    <dbReference type="NCBI Taxonomy" id="2759953"/>
    <lineage>
        <taxon>Bacteria</taxon>
        <taxon>Pseudomonadati</taxon>
        <taxon>Pseudomonadota</taxon>
        <taxon>Gammaproteobacteria</taxon>
        <taxon>Oceanospirillales</taxon>
        <taxon>Natronospirillaceae</taxon>
        <taxon>Natronospirillum</taxon>
    </lineage>
</organism>
<comment type="catalytic activity">
    <reaction evidence="15">
        <text>Exonucleolytic cleavage (in the presence of ATP) in either 5'- to 3'- or 3'- to 5'-direction to yield 5'-phosphooligonucleotides.</text>
        <dbReference type="EC" id="3.1.11.5"/>
    </reaction>
</comment>
<keyword evidence="9 15" id="KW-0460">Magnesium</keyword>
<keyword evidence="7 15" id="KW-0269">Exonuclease</keyword>
<feature type="active site" description="For nuclease activity" evidence="15">
    <location>
        <position position="1157"/>
    </location>
</feature>
<protein>
    <recommendedName>
        <fullName evidence="15">RecBCD enzyme subunit RecB</fullName>
        <ecNumber evidence="15">3.1.11.5</ecNumber>
        <ecNumber evidence="15">5.6.2.4</ecNumber>
    </recommendedName>
    <alternativeName>
        <fullName evidence="15">DNA 3'-5' helicase subunit RecB</fullName>
    </alternativeName>
    <alternativeName>
        <fullName evidence="15">Exonuclease V subunit RecB</fullName>
        <shortName evidence="15">ExoV subunit RecB</shortName>
    </alternativeName>
    <alternativeName>
        <fullName evidence="15">Helicase/nuclease RecBCD subunit RecB</fullName>
    </alternativeName>
</protein>
<dbReference type="InterPro" id="IPR011604">
    <property type="entry name" value="PDDEXK-like_dom_sf"/>
</dbReference>
<keyword evidence="12 15" id="KW-0413">Isomerase</keyword>
<dbReference type="Pfam" id="PF00580">
    <property type="entry name" value="UvrD-helicase"/>
    <property type="match status" value="1"/>
</dbReference>
<reference evidence="19 20" key="1">
    <citation type="submission" date="2019-04" db="EMBL/GenBank/DDBJ databases">
        <title>Natronospirillum operosus gen. nov., sp. nov., a haloalkaliphilic satellite isolated from decaying biomass of laboratory culture of cyanobacterium Geitlerinema sp. and proposal of Natronospirillaceae fam. nov. and Saccharospirillaceae fam. nov.</title>
        <authorList>
            <person name="Kevbrin V."/>
            <person name="Boltyanskaya Y."/>
            <person name="Koziaeva V."/>
            <person name="Grouzdev D.S."/>
            <person name="Park M."/>
            <person name="Cho J."/>
        </authorList>
    </citation>
    <scope>NUCLEOTIDE SEQUENCE [LARGE SCALE GENOMIC DNA]</scope>
    <source>
        <strain evidence="19 20">G-116</strain>
    </source>
</reference>
<keyword evidence="8 15" id="KW-0067">ATP-binding</keyword>
<comment type="subunit">
    <text evidence="15">Heterotrimer of RecB, RecC and RecD. All subunits contribute to DNA-binding. Interacts with RecA.</text>
</comment>
<dbReference type="GO" id="GO:0009338">
    <property type="term" value="C:exodeoxyribonuclease V complex"/>
    <property type="evidence" value="ECO:0007669"/>
    <property type="project" value="TreeGrafter"/>
</dbReference>
<dbReference type="Gene3D" id="3.90.320.10">
    <property type="match status" value="1"/>
</dbReference>
<feature type="domain" description="UvrD-like helicase ATP-binding" evidence="17">
    <location>
        <begin position="1"/>
        <end position="480"/>
    </location>
</feature>
<dbReference type="InterPro" id="IPR014016">
    <property type="entry name" value="UvrD-like_ATP-bd"/>
</dbReference>
<dbReference type="Gene3D" id="3.40.50.300">
    <property type="entry name" value="P-loop containing nucleotide triphosphate hydrolases"/>
    <property type="match status" value="2"/>
</dbReference>
<dbReference type="HAMAP" id="MF_01485">
    <property type="entry name" value="RecB"/>
    <property type="match status" value="1"/>
</dbReference>
<dbReference type="SUPFAM" id="SSF52980">
    <property type="entry name" value="Restriction endonuclease-like"/>
    <property type="match status" value="1"/>
</dbReference>
<evidence type="ECO:0000256" key="4">
    <source>
        <dbReference type="ARBA" id="ARBA00022763"/>
    </source>
</evidence>
<dbReference type="InterPro" id="IPR000212">
    <property type="entry name" value="DNA_helicase_UvrD/REP"/>
</dbReference>
<dbReference type="InterPro" id="IPR011335">
    <property type="entry name" value="Restrct_endonuc-II-like"/>
</dbReference>
<comment type="similarity">
    <text evidence="15">Belongs to the helicase family. UvrD subfamily.</text>
</comment>
<dbReference type="Gene3D" id="1.10.486.10">
    <property type="entry name" value="PCRA, domain 4"/>
    <property type="match status" value="1"/>
</dbReference>
<feature type="binding site" evidence="15">
    <location>
        <position position="1144"/>
    </location>
    <ligand>
        <name>Mg(2+)</name>
        <dbReference type="ChEBI" id="CHEBI:18420"/>
    </ligand>
</feature>
<evidence type="ECO:0000256" key="1">
    <source>
        <dbReference type="ARBA" id="ARBA00022722"/>
    </source>
</evidence>
<keyword evidence="1 15" id="KW-0540">Nuclease</keyword>
<keyword evidence="11 15" id="KW-0234">DNA repair</keyword>
<evidence type="ECO:0000259" key="17">
    <source>
        <dbReference type="PROSITE" id="PS51198"/>
    </source>
</evidence>
<feature type="domain" description="UvrD-like helicase C-terminal" evidence="18">
    <location>
        <begin position="517"/>
        <end position="789"/>
    </location>
</feature>
<keyword evidence="5 15" id="KW-0378">Hydrolase</keyword>
<feature type="region of interest" description="DNA-binding and helicase activity, interacts with RecC" evidence="15">
    <location>
        <begin position="1"/>
        <end position="899"/>
    </location>
</feature>